<dbReference type="InterPro" id="IPR051693">
    <property type="entry name" value="UPF0046_metallophosphoest"/>
</dbReference>
<dbReference type="InterPro" id="IPR029052">
    <property type="entry name" value="Metallo-depent_PP-like"/>
</dbReference>
<feature type="compositionally biased region" description="Basic and acidic residues" evidence="1">
    <location>
        <begin position="349"/>
        <end position="364"/>
    </location>
</feature>
<dbReference type="GeneID" id="87857976"/>
<reference evidence="3" key="2">
    <citation type="submission" date="2023-06" db="EMBL/GenBank/DDBJ databases">
        <authorList>
            <consortium name="Lawrence Berkeley National Laboratory"/>
            <person name="Haridas S."/>
            <person name="Hensen N."/>
            <person name="Bonometti L."/>
            <person name="Westerberg I."/>
            <person name="Brannstrom I.O."/>
            <person name="Guillou S."/>
            <person name="Cros-Aarteil S."/>
            <person name="Calhoun S."/>
            <person name="Kuo A."/>
            <person name="Mondo S."/>
            <person name="Pangilinan J."/>
            <person name="Riley R."/>
            <person name="Labutti K."/>
            <person name="Andreopoulos B."/>
            <person name="Lipzen A."/>
            <person name="Chen C."/>
            <person name="Yanf M."/>
            <person name="Daum C."/>
            <person name="Ng V."/>
            <person name="Clum A."/>
            <person name="Steindorff A."/>
            <person name="Ohm R."/>
            <person name="Martin F."/>
            <person name="Silar P."/>
            <person name="Natvig D."/>
            <person name="Lalanne C."/>
            <person name="Gautier V."/>
            <person name="Ament-Velasquez S.L."/>
            <person name="Kruys A."/>
            <person name="Hutchinson M.I."/>
            <person name="Powell A.J."/>
            <person name="Barry K."/>
            <person name="Miller A.N."/>
            <person name="Grigoriev I.V."/>
            <person name="Debuchy R."/>
            <person name="Gladieux P."/>
            <person name="Thoren M.H."/>
            <person name="Johannesson H."/>
        </authorList>
    </citation>
    <scope>NUCLEOTIDE SEQUENCE</scope>
    <source>
        <strain evidence="3">CBS 560.94</strain>
    </source>
</reference>
<dbReference type="GO" id="GO:0016787">
    <property type="term" value="F:hydrolase activity"/>
    <property type="evidence" value="ECO:0007669"/>
    <property type="project" value="InterPro"/>
</dbReference>
<feature type="compositionally biased region" description="Polar residues" evidence="1">
    <location>
        <begin position="82"/>
        <end position="92"/>
    </location>
</feature>
<feature type="domain" description="Calcineurin-like phosphoesterase" evidence="2">
    <location>
        <begin position="16"/>
        <end position="271"/>
    </location>
</feature>
<name>A0AAE0JM03_9PEZI</name>
<dbReference type="SUPFAM" id="SSF56300">
    <property type="entry name" value="Metallo-dependent phosphatases"/>
    <property type="match status" value="1"/>
</dbReference>
<accession>A0AAE0JM03</accession>
<sequence length="410" mass="44803">MMNSPPADRRPTRRTRIVCISDTHNCTVKLPKGDVLIHAGDLTNQGSISELTKAIQWLEKADFEAKVVIAGNHDKALDPALSSDSSQHQALSPASKHFHDQSLPNPRECLSLFETHGPSITYLRHESVEIMLTHPKGPRTKFKVFGSPGTPGLGDKWAFGYERGVEDPNYVSRKEQEARVMTDGGGEAEGNDEIKTAEKIWSAIPPDTDILITHTPPYGHCDLGVVRGSDGETGDGKETETDTDQHLGCHSLLQRLSVVRPRLHVCGHVHRARGAERVRWSPCRDILDRGEDDSSSEMAWTVSATENWADPSPDPKSAKISLVDLTGRGRGEGSRRLDWDDDADAGEAGGRERRRGGGEGGREGRKETCVVNCAILASNYPHVGGKRFHKPVVVDLELPVCGEGGDDQEN</sequence>
<dbReference type="CDD" id="cd07379">
    <property type="entry name" value="MPP_239FB"/>
    <property type="match status" value="1"/>
</dbReference>
<proteinExistence type="predicted"/>
<feature type="region of interest" description="Disordered" evidence="1">
    <location>
        <begin position="80"/>
        <end position="102"/>
    </location>
</feature>
<evidence type="ECO:0000313" key="3">
    <source>
        <dbReference type="EMBL" id="KAK3351726.1"/>
    </source>
</evidence>
<gene>
    <name evidence="3" type="ORF">B0H65DRAFT_132325</name>
</gene>
<reference evidence="3" key="1">
    <citation type="journal article" date="2023" name="Mol. Phylogenet. Evol.">
        <title>Genome-scale phylogeny and comparative genomics of the fungal order Sordariales.</title>
        <authorList>
            <person name="Hensen N."/>
            <person name="Bonometti L."/>
            <person name="Westerberg I."/>
            <person name="Brannstrom I.O."/>
            <person name="Guillou S."/>
            <person name="Cros-Aarteil S."/>
            <person name="Calhoun S."/>
            <person name="Haridas S."/>
            <person name="Kuo A."/>
            <person name="Mondo S."/>
            <person name="Pangilinan J."/>
            <person name="Riley R."/>
            <person name="LaButti K."/>
            <person name="Andreopoulos B."/>
            <person name="Lipzen A."/>
            <person name="Chen C."/>
            <person name="Yan M."/>
            <person name="Daum C."/>
            <person name="Ng V."/>
            <person name="Clum A."/>
            <person name="Steindorff A."/>
            <person name="Ohm R.A."/>
            <person name="Martin F."/>
            <person name="Silar P."/>
            <person name="Natvig D.O."/>
            <person name="Lalanne C."/>
            <person name="Gautier V."/>
            <person name="Ament-Velasquez S.L."/>
            <person name="Kruys A."/>
            <person name="Hutchinson M.I."/>
            <person name="Powell A.J."/>
            <person name="Barry K."/>
            <person name="Miller A.N."/>
            <person name="Grigoriev I.V."/>
            <person name="Debuchy R."/>
            <person name="Gladieux P."/>
            <person name="Hiltunen Thoren M."/>
            <person name="Johannesson H."/>
        </authorList>
    </citation>
    <scope>NUCLEOTIDE SEQUENCE</scope>
    <source>
        <strain evidence="3">CBS 560.94</strain>
    </source>
</reference>
<dbReference type="AlphaFoldDB" id="A0AAE0JM03"/>
<protein>
    <submittedName>
        <fullName evidence="3">Metallo-dependent phosphatase-like protein</fullName>
    </submittedName>
</protein>
<dbReference type="RefSeq" id="XP_062685021.1">
    <property type="nucleotide sequence ID" value="XM_062820822.1"/>
</dbReference>
<dbReference type="InterPro" id="IPR004843">
    <property type="entry name" value="Calcineurin-like_PHP"/>
</dbReference>
<evidence type="ECO:0000256" key="1">
    <source>
        <dbReference type="SAM" id="MobiDB-lite"/>
    </source>
</evidence>
<feature type="region of interest" description="Disordered" evidence="1">
    <location>
        <begin position="305"/>
        <end position="364"/>
    </location>
</feature>
<dbReference type="PANTHER" id="PTHR12905:SF16">
    <property type="entry name" value="SER_THR PROTEIN PHOSPHATASE FAMILY PROTEIN (AFU_ORTHOLOGUE AFUA_1G06000)"/>
    <property type="match status" value="1"/>
</dbReference>
<dbReference type="Gene3D" id="3.60.21.10">
    <property type="match status" value="1"/>
</dbReference>
<dbReference type="Proteomes" id="UP001278500">
    <property type="component" value="Unassembled WGS sequence"/>
</dbReference>
<organism evidence="3 4">
    <name type="scientific">Neurospora tetraspora</name>
    <dbReference type="NCBI Taxonomy" id="94610"/>
    <lineage>
        <taxon>Eukaryota</taxon>
        <taxon>Fungi</taxon>
        <taxon>Dikarya</taxon>
        <taxon>Ascomycota</taxon>
        <taxon>Pezizomycotina</taxon>
        <taxon>Sordariomycetes</taxon>
        <taxon>Sordariomycetidae</taxon>
        <taxon>Sordariales</taxon>
        <taxon>Sordariaceae</taxon>
        <taxon>Neurospora</taxon>
    </lineage>
</organism>
<keyword evidence="4" id="KW-1185">Reference proteome</keyword>
<dbReference type="PANTHER" id="PTHR12905">
    <property type="entry name" value="METALLOPHOSPHOESTERASE"/>
    <property type="match status" value="1"/>
</dbReference>
<feature type="compositionally biased region" description="Basic and acidic residues" evidence="1">
    <location>
        <begin position="327"/>
        <end position="338"/>
    </location>
</feature>
<evidence type="ECO:0000259" key="2">
    <source>
        <dbReference type="Pfam" id="PF00149"/>
    </source>
</evidence>
<evidence type="ECO:0000313" key="4">
    <source>
        <dbReference type="Proteomes" id="UP001278500"/>
    </source>
</evidence>
<dbReference type="Pfam" id="PF00149">
    <property type="entry name" value="Metallophos"/>
    <property type="match status" value="1"/>
</dbReference>
<dbReference type="EMBL" id="JAUEPP010000002">
    <property type="protein sequence ID" value="KAK3351726.1"/>
    <property type="molecule type" value="Genomic_DNA"/>
</dbReference>
<comment type="caution">
    <text evidence="3">The sequence shown here is derived from an EMBL/GenBank/DDBJ whole genome shotgun (WGS) entry which is preliminary data.</text>
</comment>